<gene>
    <name evidence="1" type="ORF">TNCV_2348621</name>
</gene>
<keyword evidence="2" id="KW-1185">Reference proteome</keyword>
<evidence type="ECO:0000313" key="1">
    <source>
        <dbReference type="EMBL" id="GFY16217.1"/>
    </source>
</evidence>
<sequence length="148" mass="16973">MIPAYYKKRCAAFPFETGIHFRRKDRLLSRRRYNQVLLGSRTRTHSVTNRRGEPFSVAAGGYNFALLVTRITLNCSETDITLRKRSKIITLDEQSSMTVRDIATVVGVDRVSRVSRLSRILQNSGNRFEKEKENVVSNVKLLQGLLKL</sequence>
<dbReference type="Proteomes" id="UP000887159">
    <property type="component" value="Unassembled WGS sequence"/>
</dbReference>
<dbReference type="AlphaFoldDB" id="A0A8X6SLZ0"/>
<reference evidence="1" key="1">
    <citation type="submission" date="2020-08" db="EMBL/GenBank/DDBJ databases">
        <title>Multicomponent nature underlies the extraordinary mechanical properties of spider dragline silk.</title>
        <authorList>
            <person name="Kono N."/>
            <person name="Nakamura H."/>
            <person name="Mori M."/>
            <person name="Yoshida Y."/>
            <person name="Ohtoshi R."/>
            <person name="Malay A.D."/>
            <person name="Moran D.A.P."/>
            <person name="Tomita M."/>
            <person name="Numata K."/>
            <person name="Arakawa K."/>
        </authorList>
    </citation>
    <scope>NUCLEOTIDE SEQUENCE</scope>
</reference>
<dbReference type="EMBL" id="BMAU01021338">
    <property type="protein sequence ID" value="GFY16217.1"/>
    <property type="molecule type" value="Genomic_DNA"/>
</dbReference>
<comment type="caution">
    <text evidence="1">The sequence shown here is derived from an EMBL/GenBank/DDBJ whole genome shotgun (WGS) entry which is preliminary data.</text>
</comment>
<accession>A0A8X6SLZ0</accession>
<evidence type="ECO:0000313" key="2">
    <source>
        <dbReference type="Proteomes" id="UP000887159"/>
    </source>
</evidence>
<organism evidence="1 2">
    <name type="scientific">Trichonephila clavipes</name>
    <name type="common">Golden silk orbweaver</name>
    <name type="synonym">Nephila clavipes</name>
    <dbReference type="NCBI Taxonomy" id="2585209"/>
    <lineage>
        <taxon>Eukaryota</taxon>
        <taxon>Metazoa</taxon>
        <taxon>Ecdysozoa</taxon>
        <taxon>Arthropoda</taxon>
        <taxon>Chelicerata</taxon>
        <taxon>Arachnida</taxon>
        <taxon>Araneae</taxon>
        <taxon>Araneomorphae</taxon>
        <taxon>Entelegynae</taxon>
        <taxon>Araneoidea</taxon>
        <taxon>Nephilidae</taxon>
        <taxon>Trichonephila</taxon>
    </lineage>
</organism>
<protein>
    <submittedName>
        <fullName evidence="1">Uncharacterized protein</fullName>
    </submittedName>
</protein>
<proteinExistence type="predicted"/>
<name>A0A8X6SLZ0_TRICX</name>